<dbReference type="Proteomes" id="UP000279275">
    <property type="component" value="Unassembled WGS sequence"/>
</dbReference>
<dbReference type="AlphaFoldDB" id="A0A3M2LFT3"/>
<evidence type="ECO:0000313" key="1">
    <source>
        <dbReference type="EMBL" id="RMI34825.1"/>
    </source>
</evidence>
<organism evidence="1 2">
    <name type="scientific">Nocardia stercoris</name>
    <dbReference type="NCBI Taxonomy" id="2483361"/>
    <lineage>
        <taxon>Bacteria</taxon>
        <taxon>Bacillati</taxon>
        <taxon>Actinomycetota</taxon>
        <taxon>Actinomycetes</taxon>
        <taxon>Mycobacteriales</taxon>
        <taxon>Nocardiaceae</taxon>
        <taxon>Nocardia</taxon>
    </lineage>
</organism>
<name>A0A3M2LFT3_9NOCA</name>
<dbReference type="RefSeq" id="WP_122185795.1">
    <property type="nucleotide sequence ID" value="NZ_RFFH01000001.1"/>
</dbReference>
<evidence type="ECO:0000313" key="2">
    <source>
        <dbReference type="Proteomes" id="UP000279275"/>
    </source>
</evidence>
<proteinExistence type="predicted"/>
<protein>
    <submittedName>
        <fullName evidence="1">Uncharacterized protein</fullName>
    </submittedName>
</protein>
<dbReference type="OrthoDB" id="190275at2"/>
<gene>
    <name evidence="1" type="ORF">EBN03_00080</name>
</gene>
<reference evidence="1 2" key="1">
    <citation type="submission" date="2018-10" db="EMBL/GenBank/DDBJ databases">
        <title>Isolation from cow dung.</title>
        <authorList>
            <person name="Ling L."/>
        </authorList>
    </citation>
    <scope>NUCLEOTIDE SEQUENCE [LARGE SCALE GENOMIC DNA]</scope>
    <source>
        <strain evidence="1 2">NEAU-LL90</strain>
    </source>
</reference>
<sequence length="216" mass="23640">MSVSAGPFRFDLSGSGALRRRHRPMGRGGLSSRRTATVLRRTATVLDLDHASPPTVVDDLNYVARQGSLWPGYNRVPVRYDLADARGRAFESLVTAFRGLIGTGDRWLVGSSGVLEVRPTLRGPKWLAANVVVPGLQTPGCWVHFLPDQVLVQSDRRFAAWRYDELTVTVTPTAGGDAELQIAGPGLRQRWQLSNVDAAQRFGARLRILAVGGREL</sequence>
<accession>A0A3M2LFT3</accession>
<comment type="caution">
    <text evidence="1">The sequence shown here is derived from an EMBL/GenBank/DDBJ whole genome shotgun (WGS) entry which is preliminary data.</text>
</comment>
<keyword evidence="2" id="KW-1185">Reference proteome</keyword>
<dbReference type="EMBL" id="RFFH01000001">
    <property type="protein sequence ID" value="RMI34825.1"/>
    <property type="molecule type" value="Genomic_DNA"/>
</dbReference>